<dbReference type="AlphaFoldDB" id="A0A7X1GEM4"/>
<dbReference type="Proteomes" id="UP000526003">
    <property type="component" value="Unassembled WGS sequence"/>
</dbReference>
<reference evidence="1 2" key="1">
    <citation type="submission" date="2020-08" db="EMBL/GenBank/DDBJ databases">
        <title>Pseudomonas sp. nov.</title>
        <authorList>
            <person name="Gieschler S."/>
            <person name="Fiedler G."/>
            <person name="Brinks E."/>
            <person name="Boehnlein C."/>
            <person name="Franz C.M.A.P."/>
            <person name="Kabisch J."/>
        </authorList>
    </citation>
    <scope>NUCLEOTIDE SEQUENCE [LARGE SCALE GENOMIC DNA]</scope>
    <source>
        <strain evidence="1 2">MBT-1</strain>
    </source>
</reference>
<name>A0A7X1GEM4_9PSED</name>
<dbReference type="RefSeq" id="WP_185818545.1">
    <property type="nucleotide sequence ID" value="NZ_JACMYG010000013.1"/>
</dbReference>
<keyword evidence="2" id="KW-1185">Reference proteome</keyword>
<evidence type="ECO:0000313" key="2">
    <source>
        <dbReference type="Proteomes" id="UP000526003"/>
    </source>
</evidence>
<sequence>MAIYTFDSEQRCTLDRYTLFLSTIVSTHDKVNLVFFRRASSGHQPTSLPYDSRLNNVVWDERNLHGLWARVKALRDQASAYIEALVTFKQEVLLFIARTSKSELLDGMDISNFSLAHSPIWNSSLPRTINGLVYGLGNLFFAGKGDMIQVEKIVQDVCEHSFGLKSIFTRAMGHRVCECHAQPIVAPELFRANDTTPLWDIEYSSADPLVKAREYEADVLTLFRQWESLGVWMGGFFEEVSLRFDTVRIDLTQTQEMTTVGRLKVKLETVQDNAEELMGMLNHVELWLRK</sequence>
<protein>
    <submittedName>
        <fullName evidence="1">Uncharacterized protein</fullName>
    </submittedName>
</protein>
<dbReference type="EMBL" id="JACMYG010000013">
    <property type="protein sequence ID" value="MBC2691062.1"/>
    <property type="molecule type" value="Genomic_DNA"/>
</dbReference>
<accession>A0A7X1GEM4</accession>
<gene>
    <name evidence="1" type="ORF">H7995_14795</name>
</gene>
<organism evidence="1 2">
    <name type="scientific">Pseudomonas kielensis</name>
    <dbReference type="NCBI Taxonomy" id="2762577"/>
    <lineage>
        <taxon>Bacteria</taxon>
        <taxon>Pseudomonadati</taxon>
        <taxon>Pseudomonadota</taxon>
        <taxon>Gammaproteobacteria</taxon>
        <taxon>Pseudomonadales</taxon>
        <taxon>Pseudomonadaceae</taxon>
        <taxon>Pseudomonas</taxon>
    </lineage>
</organism>
<comment type="caution">
    <text evidence="1">The sequence shown here is derived from an EMBL/GenBank/DDBJ whole genome shotgun (WGS) entry which is preliminary data.</text>
</comment>
<evidence type="ECO:0000313" key="1">
    <source>
        <dbReference type="EMBL" id="MBC2691062.1"/>
    </source>
</evidence>
<proteinExistence type="predicted"/>